<dbReference type="CDD" id="cd00054">
    <property type="entry name" value="EGF_CA"/>
    <property type="match status" value="1"/>
</dbReference>
<keyword evidence="6" id="KW-1185">Reference proteome</keyword>
<evidence type="ECO:0000256" key="3">
    <source>
        <dbReference type="PROSITE-ProRule" id="PRU00076"/>
    </source>
</evidence>
<feature type="domain" description="EGF-like" evidence="4">
    <location>
        <begin position="138"/>
        <end position="170"/>
    </location>
</feature>
<dbReference type="PROSITE" id="PS00022">
    <property type="entry name" value="EGF_1"/>
    <property type="match status" value="1"/>
</dbReference>
<dbReference type="InterPro" id="IPR050969">
    <property type="entry name" value="Dev_Signal_Modulators"/>
</dbReference>
<comment type="caution">
    <text evidence="3">Lacks conserved residue(s) required for the propagation of feature annotation.</text>
</comment>
<evidence type="ECO:0000256" key="2">
    <source>
        <dbReference type="ARBA" id="ARBA00023157"/>
    </source>
</evidence>
<dbReference type="EMBL" id="PPHD01001427">
    <property type="protein sequence ID" value="POI34664.1"/>
    <property type="molecule type" value="Genomic_DNA"/>
</dbReference>
<dbReference type="FunFam" id="2.10.25.10:FF:000590">
    <property type="entry name" value="von Willebrand factor D and EGF domains"/>
    <property type="match status" value="1"/>
</dbReference>
<evidence type="ECO:0000259" key="4">
    <source>
        <dbReference type="PROSITE" id="PS50026"/>
    </source>
</evidence>
<keyword evidence="3" id="KW-0245">EGF-like domain</keyword>
<sequence>MTPISITDNRSKSFVCLPVVCNRHCHNGGVCVSPDECKCRSGWSSPSCEIGKLLETIGHSFLFLPENHVICVIQQSEQELLEKLKRKKSRRHSKGQTSGGLEMMIQSNLSFKIEIMETEIGGLIELGRQCKQTFPFLSLAVCIPPCKNGGHCVRTNVCSCTEGYTGRRCQKSELQTSNIL</sequence>
<dbReference type="PANTHER" id="PTHR14949">
    <property type="entry name" value="EGF-LIKE-DOMAIN, MULTIPLE 7, 8"/>
    <property type="match status" value="1"/>
</dbReference>
<dbReference type="SUPFAM" id="SSF57196">
    <property type="entry name" value="EGF/Laminin"/>
    <property type="match status" value="1"/>
</dbReference>
<organism evidence="5 6">
    <name type="scientific">Bambusicola thoracicus</name>
    <name type="common">Chinese bamboo-partridge</name>
    <name type="synonym">Perdix thoracica</name>
    <dbReference type="NCBI Taxonomy" id="9083"/>
    <lineage>
        <taxon>Eukaryota</taxon>
        <taxon>Metazoa</taxon>
        <taxon>Chordata</taxon>
        <taxon>Craniata</taxon>
        <taxon>Vertebrata</taxon>
        <taxon>Euteleostomi</taxon>
        <taxon>Archelosauria</taxon>
        <taxon>Archosauria</taxon>
        <taxon>Dinosauria</taxon>
        <taxon>Saurischia</taxon>
        <taxon>Theropoda</taxon>
        <taxon>Coelurosauria</taxon>
        <taxon>Aves</taxon>
        <taxon>Neognathae</taxon>
        <taxon>Galloanserae</taxon>
        <taxon>Galliformes</taxon>
        <taxon>Phasianidae</taxon>
        <taxon>Perdicinae</taxon>
        <taxon>Bambusicola</taxon>
    </lineage>
</organism>
<feature type="disulfide bond" evidence="3">
    <location>
        <begin position="39"/>
        <end position="48"/>
    </location>
</feature>
<dbReference type="PROSITE" id="PS01186">
    <property type="entry name" value="EGF_2"/>
    <property type="match status" value="2"/>
</dbReference>
<dbReference type="AlphaFoldDB" id="A0A2P4TEA2"/>
<accession>A0A2P4TEA2</accession>
<protein>
    <recommendedName>
        <fullName evidence="4">EGF-like domain-containing protein</fullName>
    </recommendedName>
</protein>
<proteinExistence type="predicted"/>
<dbReference type="InterPro" id="IPR000742">
    <property type="entry name" value="EGF"/>
</dbReference>
<keyword evidence="2 3" id="KW-1015">Disulfide bond</keyword>
<name>A0A2P4TEA2_BAMTH</name>
<feature type="disulfide bond" evidence="3">
    <location>
        <begin position="160"/>
        <end position="169"/>
    </location>
</feature>
<comment type="caution">
    <text evidence="5">The sequence shown here is derived from an EMBL/GenBank/DDBJ whole genome shotgun (WGS) entry which is preliminary data.</text>
</comment>
<dbReference type="SMART" id="SM00181">
    <property type="entry name" value="EGF"/>
    <property type="match status" value="2"/>
</dbReference>
<reference evidence="5 6" key="1">
    <citation type="submission" date="2018-01" db="EMBL/GenBank/DDBJ databases">
        <title>Comparison of the Chinese Bamboo Partridge and Red Junglefowl genome sequences highlights the importance of demography in genome evolution.</title>
        <authorList>
            <person name="Tiley G.P."/>
            <person name="Kimball R.T."/>
            <person name="Braun E.L."/>
            <person name="Burleigh J.G."/>
        </authorList>
    </citation>
    <scope>NUCLEOTIDE SEQUENCE [LARGE SCALE GENOMIC DNA]</scope>
    <source>
        <strain evidence="5">RTK389</strain>
        <tissue evidence="5">Blood</tissue>
    </source>
</reference>
<dbReference type="Proteomes" id="UP000237246">
    <property type="component" value="Unassembled WGS sequence"/>
</dbReference>
<keyword evidence="1" id="KW-0732">Signal</keyword>
<dbReference type="Gene3D" id="2.10.25.10">
    <property type="entry name" value="Laminin"/>
    <property type="match status" value="2"/>
</dbReference>
<evidence type="ECO:0000313" key="6">
    <source>
        <dbReference type="Proteomes" id="UP000237246"/>
    </source>
</evidence>
<feature type="disulfide bond" evidence="3">
    <location>
        <begin position="142"/>
        <end position="152"/>
    </location>
</feature>
<dbReference type="PROSITE" id="PS50026">
    <property type="entry name" value="EGF_3"/>
    <property type="match status" value="2"/>
</dbReference>
<evidence type="ECO:0000313" key="5">
    <source>
        <dbReference type="EMBL" id="POI34664.1"/>
    </source>
</evidence>
<gene>
    <name evidence="5" type="ORF">CIB84_001584</name>
</gene>
<dbReference type="OrthoDB" id="10045365at2759"/>
<feature type="domain" description="EGF-like" evidence="4">
    <location>
        <begin position="17"/>
        <end position="49"/>
    </location>
</feature>
<dbReference type="PANTHER" id="PTHR14949:SF56">
    <property type="entry name" value="EGF-LIKE-DOMAIN, MULTIPLE 7"/>
    <property type="match status" value="1"/>
</dbReference>
<evidence type="ECO:0000256" key="1">
    <source>
        <dbReference type="ARBA" id="ARBA00022729"/>
    </source>
</evidence>
<feature type="disulfide bond" evidence="3">
    <location>
        <begin position="21"/>
        <end position="31"/>
    </location>
</feature>